<reference evidence="6 7" key="1">
    <citation type="submission" date="2020-01" db="EMBL/GenBank/DDBJ databases">
        <title>Paenibacillus sp. nov., isolated from tomato rhizosphere.</title>
        <authorList>
            <person name="Weon H.-Y."/>
            <person name="Lee S.A."/>
        </authorList>
    </citation>
    <scope>NUCLEOTIDE SEQUENCE [LARGE SCALE GENOMIC DNA]</scope>
    <source>
        <strain evidence="6 7">12200R-189</strain>
    </source>
</reference>
<evidence type="ECO:0000259" key="5">
    <source>
        <dbReference type="PROSITE" id="PS50937"/>
    </source>
</evidence>
<keyword evidence="2" id="KW-0805">Transcription regulation</keyword>
<dbReference type="SUPFAM" id="SSF46955">
    <property type="entry name" value="Putative DNA-binding domain"/>
    <property type="match status" value="1"/>
</dbReference>
<evidence type="ECO:0000256" key="1">
    <source>
        <dbReference type="ARBA" id="ARBA00022491"/>
    </source>
</evidence>
<evidence type="ECO:0000256" key="4">
    <source>
        <dbReference type="ARBA" id="ARBA00023163"/>
    </source>
</evidence>
<evidence type="ECO:0000313" key="7">
    <source>
        <dbReference type="Proteomes" id="UP000476064"/>
    </source>
</evidence>
<feature type="domain" description="HTH merR-type" evidence="5">
    <location>
        <begin position="1"/>
        <end position="70"/>
    </location>
</feature>
<dbReference type="RefSeq" id="WP_162355782.1">
    <property type="nucleotide sequence ID" value="NZ_CP048209.1"/>
</dbReference>
<dbReference type="InterPro" id="IPR009061">
    <property type="entry name" value="DNA-bd_dom_put_sf"/>
</dbReference>
<organism evidence="6 7">
    <name type="scientific">Paenibacillus lycopersici</name>
    <dbReference type="NCBI Taxonomy" id="2704462"/>
    <lineage>
        <taxon>Bacteria</taxon>
        <taxon>Bacillati</taxon>
        <taxon>Bacillota</taxon>
        <taxon>Bacilli</taxon>
        <taxon>Bacillales</taxon>
        <taxon>Paenibacillaceae</taxon>
        <taxon>Paenibacillus</taxon>
    </lineage>
</organism>
<dbReference type="InterPro" id="IPR047057">
    <property type="entry name" value="MerR_fam"/>
</dbReference>
<evidence type="ECO:0000313" key="6">
    <source>
        <dbReference type="EMBL" id="QHT59716.1"/>
    </source>
</evidence>
<dbReference type="AlphaFoldDB" id="A0A6C0FRE8"/>
<dbReference type="EMBL" id="CP048209">
    <property type="protein sequence ID" value="QHT59716.1"/>
    <property type="molecule type" value="Genomic_DNA"/>
</dbReference>
<name>A0A6C0FRE8_9BACL</name>
<dbReference type="Proteomes" id="UP000476064">
    <property type="component" value="Chromosome"/>
</dbReference>
<gene>
    <name evidence="6" type="ORF">GXP70_06965</name>
</gene>
<keyword evidence="1" id="KW-0678">Repressor</keyword>
<sequence>MYRISEVSERTGLPIPTIRYYEQLGLIDEPAKNARGYKDYDEVTVEYLTFISNLKDTDMPLERIKAYVDAYRAGDYARCHDMLREHAETMELELIKRQRILEKVRYKVTHFSTLKGGGI</sequence>
<evidence type="ECO:0000256" key="3">
    <source>
        <dbReference type="ARBA" id="ARBA00023125"/>
    </source>
</evidence>
<dbReference type="Pfam" id="PF13411">
    <property type="entry name" value="MerR_1"/>
    <property type="match status" value="1"/>
</dbReference>
<dbReference type="PANTHER" id="PTHR30204">
    <property type="entry name" value="REDOX-CYCLING DRUG-SENSING TRANSCRIPTIONAL ACTIVATOR SOXR"/>
    <property type="match status" value="1"/>
</dbReference>
<proteinExistence type="predicted"/>
<dbReference type="GO" id="GO:0003700">
    <property type="term" value="F:DNA-binding transcription factor activity"/>
    <property type="evidence" value="ECO:0007669"/>
    <property type="project" value="InterPro"/>
</dbReference>
<dbReference type="PANTHER" id="PTHR30204:SF69">
    <property type="entry name" value="MERR-FAMILY TRANSCRIPTIONAL REGULATOR"/>
    <property type="match status" value="1"/>
</dbReference>
<dbReference type="KEGG" id="plyc:GXP70_06965"/>
<accession>A0A6C0FRE8</accession>
<dbReference type="GO" id="GO:0003677">
    <property type="term" value="F:DNA binding"/>
    <property type="evidence" value="ECO:0007669"/>
    <property type="project" value="UniProtKB-KW"/>
</dbReference>
<keyword evidence="3" id="KW-0238">DNA-binding</keyword>
<dbReference type="PROSITE" id="PS50937">
    <property type="entry name" value="HTH_MERR_2"/>
    <property type="match status" value="1"/>
</dbReference>
<dbReference type="SMART" id="SM00422">
    <property type="entry name" value="HTH_MERR"/>
    <property type="match status" value="1"/>
</dbReference>
<dbReference type="Gene3D" id="1.10.1660.10">
    <property type="match status" value="1"/>
</dbReference>
<protein>
    <submittedName>
        <fullName evidence="6">MerR family transcriptional regulator</fullName>
    </submittedName>
</protein>
<evidence type="ECO:0000256" key="2">
    <source>
        <dbReference type="ARBA" id="ARBA00023015"/>
    </source>
</evidence>
<keyword evidence="7" id="KW-1185">Reference proteome</keyword>
<keyword evidence="4" id="KW-0804">Transcription</keyword>
<dbReference type="InterPro" id="IPR000551">
    <property type="entry name" value="MerR-type_HTH_dom"/>
</dbReference>